<feature type="transmembrane region" description="Helical" evidence="1">
    <location>
        <begin position="162"/>
        <end position="179"/>
    </location>
</feature>
<dbReference type="AlphaFoldDB" id="A0A8J6HI96"/>
<dbReference type="GO" id="GO:0005783">
    <property type="term" value="C:endoplasmic reticulum"/>
    <property type="evidence" value="ECO:0007669"/>
    <property type="project" value="TreeGrafter"/>
</dbReference>
<proteinExistence type="predicted"/>
<keyword evidence="1" id="KW-0472">Membrane</keyword>
<keyword evidence="3" id="KW-1185">Reference proteome</keyword>
<keyword evidence="1" id="KW-0812">Transmembrane</keyword>
<dbReference type="GO" id="GO:0016020">
    <property type="term" value="C:membrane"/>
    <property type="evidence" value="ECO:0007669"/>
    <property type="project" value="InterPro"/>
</dbReference>
<dbReference type="PANTHER" id="PTHR21329">
    <property type="entry name" value="PHOSPHATIDYLINOSITOL N-ACETYLGLUCOSAMINYLTRANSFERASE SUBUNIT Q-RELATED"/>
    <property type="match status" value="1"/>
</dbReference>
<feature type="transmembrane region" description="Helical" evidence="1">
    <location>
        <begin position="200"/>
        <end position="218"/>
    </location>
</feature>
<dbReference type="EMBL" id="JABDTM020023826">
    <property type="protein sequence ID" value="KAH0814873.1"/>
    <property type="molecule type" value="Genomic_DNA"/>
</dbReference>
<evidence type="ECO:0000313" key="3">
    <source>
        <dbReference type="Proteomes" id="UP000719412"/>
    </source>
</evidence>
<accession>A0A8J6HI96</accession>
<dbReference type="Pfam" id="PF05024">
    <property type="entry name" value="Gpi1"/>
    <property type="match status" value="1"/>
</dbReference>
<comment type="caution">
    <text evidence="2">The sequence shown here is derived from an EMBL/GenBank/DDBJ whole genome shotgun (WGS) entry which is preliminary data.</text>
</comment>
<feature type="transmembrane region" description="Helical" evidence="1">
    <location>
        <begin position="408"/>
        <end position="428"/>
    </location>
</feature>
<name>A0A8J6HI96_TENMO</name>
<reference evidence="2" key="2">
    <citation type="submission" date="2021-08" db="EMBL/GenBank/DDBJ databases">
        <authorList>
            <person name="Eriksson T."/>
        </authorList>
    </citation>
    <scope>NUCLEOTIDE SEQUENCE</scope>
    <source>
        <strain evidence="2">Stoneville</strain>
        <tissue evidence="2">Whole head</tissue>
    </source>
</reference>
<dbReference type="InterPro" id="IPR007720">
    <property type="entry name" value="PigQ/GPI1"/>
</dbReference>
<reference evidence="2" key="1">
    <citation type="journal article" date="2020" name="J Insects Food Feed">
        <title>The yellow mealworm (Tenebrio molitor) genome: a resource for the emerging insects as food and feed industry.</title>
        <authorList>
            <person name="Eriksson T."/>
            <person name="Andere A."/>
            <person name="Kelstrup H."/>
            <person name="Emery V."/>
            <person name="Picard C."/>
        </authorList>
    </citation>
    <scope>NUCLEOTIDE SEQUENCE</scope>
    <source>
        <strain evidence="2">Stoneville</strain>
        <tissue evidence="2">Whole head</tissue>
    </source>
</reference>
<protein>
    <recommendedName>
        <fullName evidence="4">Phosphatidylinositol N-acetylglucosaminyltransferase subunit Q</fullName>
    </recommendedName>
</protein>
<feature type="transmembrane region" description="Helical" evidence="1">
    <location>
        <begin position="321"/>
        <end position="344"/>
    </location>
</feature>
<evidence type="ECO:0000256" key="1">
    <source>
        <dbReference type="SAM" id="Phobius"/>
    </source>
</evidence>
<sequence length="484" mass="55972">MVKSILVFVPDSLHLNKSGYLEGLHKEYDECEAYYITNDSSVKETTHAVGYLSNDVTKTKTRDTKAVHIDNLTTKISLVNYGNLSASNVVKIEYDYHAFCNCDGLNEEHQYGVHFKFLSNNLRKRRRKSADNGRKSASIKLFTFIITVLDWSLSIFNATRLMWAYSATISHFYNNLTGYKWFFTEIMREKRVSPKVGNFLLSKIFDLLLGIILLDLFMENEDVIVNLIENVRETIIYGFRDLLIYLMGSPIGLKLNYAFNKSLGTFFFYHISLWRIFLITMQPYVKEYFKLLVLPGAFGFSYQVAMLSDLVSIATFHVYCIYVYAARLIYLQLKGLLSLWRLFIGRKYNPLRERVDSYQYSQHQLFIGTLGFTVLLFLLPTTTMYYTVFVIFRLAITIVEDILVRIRFLLHCLPIYVLVLWATNSPYMTGSVRLRLKKSKAGVATFEAHLKMLPLVTSVRKFAPNTIKPSSSLSWGKIFTGVLL</sequence>
<dbReference type="Proteomes" id="UP000719412">
    <property type="component" value="Unassembled WGS sequence"/>
</dbReference>
<organism evidence="2 3">
    <name type="scientific">Tenebrio molitor</name>
    <name type="common">Yellow mealworm beetle</name>
    <dbReference type="NCBI Taxonomy" id="7067"/>
    <lineage>
        <taxon>Eukaryota</taxon>
        <taxon>Metazoa</taxon>
        <taxon>Ecdysozoa</taxon>
        <taxon>Arthropoda</taxon>
        <taxon>Hexapoda</taxon>
        <taxon>Insecta</taxon>
        <taxon>Pterygota</taxon>
        <taxon>Neoptera</taxon>
        <taxon>Endopterygota</taxon>
        <taxon>Coleoptera</taxon>
        <taxon>Polyphaga</taxon>
        <taxon>Cucujiformia</taxon>
        <taxon>Tenebrionidae</taxon>
        <taxon>Tenebrio</taxon>
    </lineage>
</organism>
<feature type="transmembrane region" description="Helical" evidence="1">
    <location>
        <begin position="292"/>
        <end position="315"/>
    </location>
</feature>
<evidence type="ECO:0008006" key="4">
    <source>
        <dbReference type="Google" id="ProtNLM"/>
    </source>
</evidence>
<feature type="transmembrane region" description="Helical" evidence="1">
    <location>
        <begin position="365"/>
        <end position="396"/>
    </location>
</feature>
<evidence type="ECO:0000313" key="2">
    <source>
        <dbReference type="EMBL" id="KAH0814873.1"/>
    </source>
</evidence>
<dbReference type="PANTHER" id="PTHR21329:SF3">
    <property type="entry name" value="PHOSPHATIDYLINOSITOL N-ACETYLGLUCOSAMINYLTRANSFERASE SUBUNIT Q"/>
    <property type="match status" value="1"/>
</dbReference>
<dbReference type="GO" id="GO:0006506">
    <property type="term" value="P:GPI anchor biosynthetic process"/>
    <property type="evidence" value="ECO:0007669"/>
    <property type="project" value="InterPro"/>
</dbReference>
<keyword evidence="1" id="KW-1133">Transmembrane helix</keyword>
<feature type="transmembrane region" description="Helical" evidence="1">
    <location>
        <begin position="266"/>
        <end position="285"/>
    </location>
</feature>
<gene>
    <name evidence="2" type="ORF">GEV33_007917</name>
</gene>